<dbReference type="Reactome" id="R-RNO-381426">
    <property type="pathway name" value="Regulation of Insulin-like Growth Factor (IGF) transport and uptake by Insulin-like Growth Factor Binding Proteins (IGFBPs)"/>
</dbReference>
<evidence type="ECO:0000313" key="4">
    <source>
        <dbReference type="RGD" id="41279919"/>
    </source>
</evidence>
<dbReference type="Reactome" id="R-RNO-8957275">
    <property type="pathway name" value="Post-translational protein phosphorylation"/>
</dbReference>
<keyword evidence="3" id="KW-1185">Reference proteome</keyword>
<dbReference type="Proteomes" id="UP000002494">
    <property type="component" value="Chromosome 7"/>
</dbReference>
<gene>
    <name evidence="2 4" type="primary">LOC120093819</name>
</gene>
<dbReference type="Ensembl" id="ENSRNOT00000112472.2">
    <property type="protein sequence ID" value="ENSRNOP00000081380.2"/>
    <property type="gene ID" value="ENSRNOG00000069032.2"/>
</dbReference>
<name>A0A8I6G5V5_RAT</name>
<dbReference type="GO" id="GO:0008289">
    <property type="term" value="F:lipid binding"/>
    <property type="evidence" value="ECO:0000318"/>
    <property type="project" value="GO_Central"/>
</dbReference>
<dbReference type="Reactome" id="R-RNO-2168880">
    <property type="pathway name" value="Scavenging of heme from plasma"/>
</dbReference>
<organism evidence="2 3">
    <name type="scientific">Rattus norvegicus</name>
    <name type="common">Rat</name>
    <dbReference type="NCBI Taxonomy" id="10116"/>
    <lineage>
        <taxon>Eukaryota</taxon>
        <taxon>Metazoa</taxon>
        <taxon>Chordata</taxon>
        <taxon>Craniata</taxon>
        <taxon>Vertebrata</taxon>
        <taxon>Euteleostomi</taxon>
        <taxon>Mammalia</taxon>
        <taxon>Eutheria</taxon>
        <taxon>Euarchontoglires</taxon>
        <taxon>Glires</taxon>
        <taxon>Rodentia</taxon>
        <taxon>Myomorpha</taxon>
        <taxon>Muroidea</taxon>
        <taxon>Muridae</taxon>
        <taxon>Murinae</taxon>
        <taxon>Rattus</taxon>
    </lineage>
</organism>
<proteinExistence type="inferred from homology"/>
<reference evidence="2" key="2">
    <citation type="submission" date="2025-08" db="UniProtKB">
        <authorList>
            <consortium name="Ensembl"/>
        </authorList>
    </citation>
    <scope>IDENTIFICATION</scope>
    <source>
        <strain evidence="2">Brown Norway</strain>
    </source>
</reference>
<dbReference type="GO" id="GO:0042157">
    <property type="term" value="P:lipoprotein metabolic process"/>
    <property type="evidence" value="ECO:0007669"/>
    <property type="project" value="InterPro"/>
</dbReference>
<evidence type="ECO:0000313" key="2">
    <source>
        <dbReference type="Ensembl" id="ENSRNOP00000081380.2"/>
    </source>
</evidence>
<dbReference type="AlphaFoldDB" id="A0A8I6G5V5"/>
<dbReference type="AGR" id="RGD:41279919"/>
<dbReference type="OMA" id="INIHAME"/>
<dbReference type="InterPro" id="IPR008405">
    <property type="entry name" value="ApoL"/>
</dbReference>
<dbReference type="PANTHER" id="PTHR14096">
    <property type="entry name" value="APOLIPOPROTEIN L"/>
    <property type="match status" value="1"/>
</dbReference>
<evidence type="ECO:0000313" key="3">
    <source>
        <dbReference type="Proteomes" id="UP000002494"/>
    </source>
</evidence>
<reference evidence="2" key="1">
    <citation type="submission" date="2024-01" db="EMBL/GenBank/DDBJ databases">
        <title>GRCr8: a new rat reference genome assembly contstructed from accurate long reads and long range scaffolding.</title>
        <authorList>
            <person name="Doris P.A."/>
            <person name="Kalbfleisch T."/>
            <person name="Li K."/>
            <person name="Howe K."/>
            <person name="Wood J."/>
        </authorList>
    </citation>
    <scope>NUCLEOTIDE SEQUENCE [LARGE SCALE GENOMIC DNA]</scope>
    <source>
        <strain evidence="2">Brown Norway</strain>
    </source>
</reference>
<accession>A0A8I6G5V5</accession>
<dbReference type="PANTHER" id="PTHR14096:SF27">
    <property type="entry name" value="APOLIPOPROTEIN L2"/>
    <property type="match status" value="1"/>
</dbReference>
<sequence>MDGWMDGWVGGWVGGWVVLRKQFIQDVTEYLQDTVSKNDLQLLLTKDEAWKVFVAEAELSRDEEASLHEALKLLLKLPTWEDKVRLQKELQDRKKFVEAFPQLKRKLQENIRKLRALADHLDQVHKGCTISNVVTNSTSAASGVLSILGLALAPVTAGGSLLLSATGLGLGTVATVTGAATEIVEQTNKWLDEAEARCLLSDTMDTLNTALVLGQKALKLSKKAYDVIKQLKSLGQHIRAIRVARANPRLLADAKRLMTSGRLSAPRASQVQNAFEGTALAMTKKARIKGVATAGVFLAMDVYFLVRDSMDLCDGAKSESGNKLRALAQELEEKLKEVVQIYESLLVPY</sequence>
<dbReference type="Pfam" id="PF05461">
    <property type="entry name" value="ApoL"/>
    <property type="match status" value="1"/>
</dbReference>
<dbReference type="GeneTree" id="ENSGT01030000234599"/>
<evidence type="ECO:0000256" key="1">
    <source>
        <dbReference type="ARBA" id="ARBA00010090"/>
    </source>
</evidence>
<protein>
    <submittedName>
        <fullName evidence="2">Apolipoprotein L3-like</fullName>
    </submittedName>
</protein>
<comment type="similarity">
    <text evidence="1">Belongs to the apolipoprotein L family.</text>
</comment>
<reference evidence="2" key="3">
    <citation type="submission" date="2025-09" db="UniProtKB">
        <authorList>
            <consortium name="Ensembl"/>
        </authorList>
    </citation>
    <scope>IDENTIFICATION</scope>
    <source>
        <strain evidence="2">Brown Norway</strain>
    </source>
</reference>
<dbReference type="GO" id="GO:0005576">
    <property type="term" value="C:extracellular region"/>
    <property type="evidence" value="ECO:0007669"/>
    <property type="project" value="InterPro"/>
</dbReference>
<dbReference type="GO" id="GO:0006869">
    <property type="term" value="P:lipid transport"/>
    <property type="evidence" value="ECO:0007669"/>
    <property type="project" value="InterPro"/>
</dbReference>
<dbReference type="RGD" id="41279919">
    <property type="gene designation" value="LOC120093819"/>
</dbReference>